<feature type="transmembrane region" description="Helical" evidence="8">
    <location>
        <begin position="219"/>
        <end position="239"/>
    </location>
</feature>
<feature type="compositionally biased region" description="Polar residues" evidence="7">
    <location>
        <begin position="1"/>
        <end position="23"/>
    </location>
</feature>
<accession>A0AAN6RZ61</accession>
<gene>
    <name evidence="10" type="ORF">QBC46DRAFT_324892</name>
</gene>
<dbReference type="EMBL" id="MU853977">
    <property type="protein sequence ID" value="KAK3934580.1"/>
    <property type="molecule type" value="Genomic_DNA"/>
</dbReference>
<feature type="region of interest" description="Disordered" evidence="7">
    <location>
        <begin position="1"/>
        <end position="46"/>
    </location>
</feature>
<feature type="domain" description="Major facilitator superfamily (MFS) profile" evidence="9">
    <location>
        <begin position="64"/>
        <end position="496"/>
    </location>
</feature>
<keyword evidence="11" id="KW-1185">Reference proteome</keyword>
<dbReference type="PANTHER" id="PTHR23502:SF135">
    <property type="entry name" value="MAJOR FACILITATOR SUPERFAMILY (MFS) PROFILE DOMAIN-CONTAINING PROTEIN-RELATED"/>
    <property type="match status" value="1"/>
</dbReference>
<dbReference type="Proteomes" id="UP001303473">
    <property type="component" value="Unassembled WGS sequence"/>
</dbReference>
<feature type="transmembrane region" description="Helical" evidence="8">
    <location>
        <begin position="295"/>
        <end position="314"/>
    </location>
</feature>
<feature type="transmembrane region" description="Helical" evidence="8">
    <location>
        <begin position="467"/>
        <end position="490"/>
    </location>
</feature>
<dbReference type="GO" id="GO:0005886">
    <property type="term" value="C:plasma membrane"/>
    <property type="evidence" value="ECO:0007669"/>
    <property type="project" value="UniProtKB-SubCell"/>
</dbReference>
<evidence type="ECO:0000256" key="7">
    <source>
        <dbReference type="SAM" id="MobiDB-lite"/>
    </source>
</evidence>
<dbReference type="CDD" id="cd17323">
    <property type="entry name" value="MFS_Tpo1_MDR_like"/>
    <property type="match status" value="1"/>
</dbReference>
<feature type="transmembrane region" description="Helical" evidence="8">
    <location>
        <begin position="401"/>
        <end position="421"/>
    </location>
</feature>
<dbReference type="InterPro" id="IPR011701">
    <property type="entry name" value="MFS"/>
</dbReference>
<dbReference type="SUPFAM" id="SSF103473">
    <property type="entry name" value="MFS general substrate transporter"/>
    <property type="match status" value="1"/>
</dbReference>
<evidence type="ECO:0000256" key="1">
    <source>
        <dbReference type="ARBA" id="ARBA00004651"/>
    </source>
</evidence>
<evidence type="ECO:0000313" key="11">
    <source>
        <dbReference type="Proteomes" id="UP001303473"/>
    </source>
</evidence>
<organism evidence="10 11">
    <name type="scientific">Diplogelasinospora grovesii</name>
    <dbReference type="NCBI Taxonomy" id="303347"/>
    <lineage>
        <taxon>Eukaryota</taxon>
        <taxon>Fungi</taxon>
        <taxon>Dikarya</taxon>
        <taxon>Ascomycota</taxon>
        <taxon>Pezizomycotina</taxon>
        <taxon>Sordariomycetes</taxon>
        <taxon>Sordariomycetidae</taxon>
        <taxon>Sordariales</taxon>
        <taxon>Diplogelasinosporaceae</taxon>
        <taxon>Diplogelasinospora</taxon>
    </lineage>
</organism>
<sequence length="502" mass="54148">MSSTPKSVPSNGTSSNDAASNTVELEAVPPEKSVEMADPDVVDWDGPDDKANPQNWTGGKKWLHIIIVSLLALVNNMAPTMCAPGINQLVHDFGIGSSTVSTLAVTLYVLGLGIGPMIISPLSEVYGRLPVYHTANIVFVAFLIGNALSRNVAQFMVFRFLSGFAGGTPMALGGGSIADVTNLKTRAGAMGLFSLGPLTGPVLGPVIGGFVASGLGWRWTFWLLSILGGAVGVAAVFLMQETHRKILLERKAARLRASTDNPKLRSKLTRQHLTPSRVLTQALVRPTMLLIRSPVLLVMSLYVALVFGLMYLLFTTFTDLFESQYGFSTAISGLTYLGLGVALILAMVVFRTVGSRVLAARMEAEGVDRPRPEHRLVLMIWFSPFVGVGLFVYGWTARYQVHWIVPLIGTAMIGFGAFFVLMPTQLYLVDLFGSEAAASALGANNLLRFLSSTFLPLAGPHMYRTLGYGWGNTLLGFLALAFVPAPVLLYRYGERLRAKTTV</sequence>
<feature type="transmembrane region" description="Helical" evidence="8">
    <location>
        <begin position="334"/>
        <end position="354"/>
    </location>
</feature>
<feature type="transmembrane region" description="Helical" evidence="8">
    <location>
        <begin position="375"/>
        <end position="395"/>
    </location>
</feature>
<keyword evidence="6 8" id="KW-0472">Membrane</keyword>
<evidence type="ECO:0000313" key="10">
    <source>
        <dbReference type="EMBL" id="KAK3934580.1"/>
    </source>
</evidence>
<keyword evidence="3" id="KW-1003">Cell membrane</keyword>
<keyword evidence="5 8" id="KW-1133">Transmembrane helix</keyword>
<feature type="transmembrane region" description="Helical" evidence="8">
    <location>
        <begin position="131"/>
        <end position="149"/>
    </location>
</feature>
<reference evidence="11" key="1">
    <citation type="journal article" date="2023" name="Mol. Phylogenet. Evol.">
        <title>Genome-scale phylogeny and comparative genomics of the fungal order Sordariales.</title>
        <authorList>
            <person name="Hensen N."/>
            <person name="Bonometti L."/>
            <person name="Westerberg I."/>
            <person name="Brannstrom I.O."/>
            <person name="Guillou S."/>
            <person name="Cros-Aarteil S."/>
            <person name="Calhoun S."/>
            <person name="Haridas S."/>
            <person name="Kuo A."/>
            <person name="Mondo S."/>
            <person name="Pangilinan J."/>
            <person name="Riley R."/>
            <person name="LaButti K."/>
            <person name="Andreopoulos B."/>
            <person name="Lipzen A."/>
            <person name="Chen C."/>
            <person name="Yan M."/>
            <person name="Daum C."/>
            <person name="Ng V."/>
            <person name="Clum A."/>
            <person name="Steindorff A."/>
            <person name="Ohm R.A."/>
            <person name="Martin F."/>
            <person name="Silar P."/>
            <person name="Natvig D.O."/>
            <person name="Lalanne C."/>
            <person name="Gautier V."/>
            <person name="Ament-Velasquez S.L."/>
            <person name="Kruys A."/>
            <person name="Hutchinson M.I."/>
            <person name="Powell A.J."/>
            <person name="Barry K."/>
            <person name="Miller A.N."/>
            <person name="Grigoriev I.V."/>
            <person name="Debuchy R."/>
            <person name="Gladieux P."/>
            <person name="Hiltunen Thoren M."/>
            <person name="Johannesson H."/>
        </authorList>
    </citation>
    <scope>NUCLEOTIDE SEQUENCE [LARGE SCALE GENOMIC DNA]</scope>
    <source>
        <strain evidence="11">CBS 340.73</strain>
    </source>
</reference>
<dbReference type="Gene3D" id="1.20.1250.20">
    <property type="entry name" value="MFS general substrate transporter like domains"/>
    <property type="match status" value="1"/>
</dbReference>
<feature type="transmembrane region" description="Helical" evidence="8">
    <location>
        <begin position="62"/>
        <end position="83"/>
    </location>
</feature>
<dbReference type="FunFam" id="1.20.1250.20:FF:000082">
    <property type="entry name" value="MFS multidrug transporter, putative"/>
    <property type="match status" value="1"/>
</dbReference>
<feature type="transmembrane region" description="Helical" evidence="8">
    <location>
        <begin position="192"/>
        <end position="213"/>
    </location>
</feature>
<proteinExistence type="inferred from homology"/>
<feature type="transmembrane region" description="Helical" evidence="8">
    <location>
        <begin position="428"/>
        <end position="447"/>
    </location>
</feature>
<feature type="transmembrane region" description="Helical" evidence="8">
    <location>
        <begin position="95"/>
        <end position="119"/>
    </location>
</feature>
<comment type="similarity">
    <text evidence="2">Belongs to the major facilitator superfamily.</text>
</comment>
<dbReference type="GO" id="GO:0022857">
    <property type="term" value="F:transmembrane transporter activity"/>
    <property type="evidence" value="ECO:0007669"/>
    <property type="project" value="InterPro"/>
</dbReference>
<evidence type="ECO:0000259" key="9">
    <source>
        <dbReference type="PROSITE" id="PS50850"/>
    </source>
</evidence>
<evidence type="ECO:0000256" key="6">
    <source>
        <dbReference type="ARBA" id="ARBA00023136"/>
    </source>
</evidence>
<evidence type="ECO:0000256" key="5">
    <source>
        <dbReference type="ARBA" id="ARBA00022989"/>
    </source>
</evidence>
<dbReference type="InterPro" id="IPR036259">
    <property type="entry name" value="MFS_trans_sf"/>
</dbReference>
<dbReference type="Pfam" id="PF07690">
    <property type="entry name" value="MFS_1"/>
    <property type="match status" value="1"/>
</dbReference>
<dbReference type="PANTHER" id="PTHR23502">
    <property type="entry name" value="MAJOR FACILITATOR SUPERFAMILY"/>
    <property type="match status" value="1"/>
</dbReference>
<name>A0AAN6RZ61_9PEZI</name>
<comment type="subcellular location">
    <subcellularLocation>
        <location evidence="1">Cell membrane</location>
        <topology evidence="1">Multi-pass membrane protein</topology>
    </subcellularLocation>
</comment>
<evidence type="ECO:0000256" key="8">
    <source>
        <dbReference type="SAM" id="Phobius"/>
    </source>
</evidence>
<dbReference type="PROSITE" id="PS50850">
    <property type="entry name" value="MFS"/>
    <property type="match status" value="1"/>
</dbReference>
<protein>
    <submittedName>
        <fullName evidence="10">MFS multidrug transporter-2</fullName>
    </submittedName>
</protein>
<keyword evidence="4 8" id="KW-0812">Transmembrane</keyword>
<comment type="caution">
    <text evidence="10">The sequence shown here is derived from an EMBL/GenBank/DDBJ whole genome shotgun (WGS) entry which is preliminary data.</text>
</comment>
<dbReference type="AlphaFoldDB" id="A0AAN6RZ61"/>
<evidence type="ECO:0000256" key="3">
    <source>
        <dbReference type="ARBA" id="ARBA00022475"/>
    </source>
</evidence>
<evidence type="ECO:0000256" key="4">
    <source>
        <dbReference type="ARBA" id="ARBA00022692"/>
    </source>
</evidence>
<feature type="compositionally biased region" description="Acidic residues" evidence="7">
    <location>
        <begin position="37"/>
        <end position="46"/>
    </location>
</feature>
<dbReference type="InterPro" id="IPR020846">
    <property type="entry name" value="MFS_dom"/>
</dbReference>
<evidence type="ECO:0000256" key="2">
    <source>
        <dbReference type="ARBA" id="ARBA00008335"/>
    </source>
</evidence>